<evidence type="ECO:0000256" key="1">
    <source>
        <dbReference type="SAM" id="MobiDB-lite"/>
    </source>
</evidence>
<evidence type="ECO:0000313" key="3">
    <source>
        <dbReference type="Proteomes" id="UP000299102"/>
    </source>
</evidence>
<feature type="region of interest" description="Disordered" evidence="1">
    <location>
        <begin position="168"/>
        <end position="223"/>
    </location>
</feature>
<feature type="region of interest" description="Disordered" evidence="1">
    <location>
        <begin position="108"/>
        <end position="129"/>
    </location>
</feature>
<feature type="compositionally biased region" description="Polar residues" evidence="1">
    <location>
        <begin position="186"/>
        <end position="199"/>
    </location>
</feature>
<organism evidence="2 3">
    <name type="scientific">Eumeta variegata</name>
    <name type="common">Bagworm moth</name>
    <name type="synonym">Eumeta japonica</name>
    <dbReference type="NCBI Taxonomy" id="151549"/>
    <lineage>
        <taxon>Eukaryota</taxon>
        <taxon>Metazoa</taxon>
        <taxon>Ecdysozoa</taxon>
        <taxon>Arthropoda</taxon>
        <taxon>Hexapoda</taxon>
        <taxon>Insecta</taxon>
        <taxon>Pterygota</taxon>
        <taxon>Neoptera</taxon>
        <taxon>Endopterygota</taxon>
        <taxon>Lepidoptera</taxon>
        <taxon>Glossata</taxon>
        <taxon>Ditrysia</taxon>
        <taxon>Tineoidea</taxon>
        <taxon>Psychidae</taxon>
        <taxon>Oiketicinae</taxon>
        <taxon>Eumeta</taxon>
    </lineage>
</organism>
<comment type="caution">
    <text evidence="2">The sequence shown here is derived from an EMBL/GenBank/DDBJ whole genome shotgun (WGS) entry which is preliminary data.</text>
</comment>
<name>A0A4C1YCX2_EUMVA</name>
<dbReference type="AlphaFoldDB" id="A0A4C1YCX2"/>
<evidence type="ECO:0000313" key="2">
    <source>
        <dbReference type="EMBL" id="GBP74231.1"/>
    </source>
</evidence>
<protein>
    <submittedName>
        <fullName evidence="2">Uncharacterized protein</fullName>
    </submittedName>
</protein>
<dbReference type="EMBL" id="BGZK01001200">
    <property type="protein sequence ID" value="GBP74231.1"/>
    <property type="molecule type" value="Genomic_DNA"/>
</dbReference>
<gene>
    <name evidence="2" type="ORF">EVAR_51629_1</name>
</gene>
<proteinExistence type="predicted"/>
<accession>A0A4C1YCX2</accession>
<reference evidence="2 3" key="1">
    <citation type="journal article" date="2019" name="Commun. Biol.">
        <title>The bagworm genome reveals a unique fibroin gene that provides high tensile strength.</title>
        <authorList>
            <person name="Kono N."/>
            <person name="Nakamura H."/>
            <person name="Ohtoshi R."/>
            <person name="Tomita M."/>
            <person name="Numata K."/>
            <person name="Arakawa K."/>
        </authorList>
    </citation>
    <scope>NUCLEOTIDE SEQUENCE [LARGE SCALE GENOMIC DNA]</scope>
</reference>
<feature type="region of interest" description="Disordered" evidence="1">
    <location>
        <begin position="15"/>
        <end position="42"/>
    </location>
</feature>
<keyword evidence="3" id="KW-1185">Reference proteome</keyword>
<feature type="compositionally biased region" description="Basic residues" evidence="1">
    <location>
        <begin position="112"/>
        <end position="129"/>
    </location>
</feature>
<feature type="compositionally biased region" description="Basic residues" evidence="1">
    <location>
        <begin position="200"/>
        <end position="212"/>
    </location>
</feature>
<sequence length="223" mass="24905">MSSVAHEDAVRPLEPILRERYTPTEPDSTADGHMRKSSHISALNRRRACTARIVPFRAAGGVDARRRDRGTLSISLFVRLRSLLCTISSRSRVHGVLCGVRVQSAGGERPVATKRPKSHQSARRLRHGRPRRLWRRCSYKFPRSLAGRCVRGARLTYIAPAARAVSSALRPPDPIGASGHRFIRTNRLSLEQSRGVSSSRRPRAPRARRAPRRDRTAADIDAT</sequence>
<dbReference type="Proteomes" id="UP000299102">
    <property type="component" value="Unassembled WGS sequence"/>
</dbReference>
<feature type="compositionally biased region" description="Basic and acidic residues" evidence="1">
    <location>
        <begin position="213"/>
        <end position="223"/>
    </location>
</feature>